<dbReference type="RefSeq" id="WP_207690421.1">
    <property type="nucleotide sequence ID" value="NZ_CP061799.1"/>
</dbReference>
<accession>A0A975B4F5</accession>
<keyword evidence="8 9" id="KW-0066">ATP synthesis</keyword>
<dbReference type="InterPro" id="IPR036771">
    <property type="entry name" value="ATPsynth_dsu/esu_N"/>
</dbReference>
<dbReference type="KEGG" id="dli:dnl_08120"/>
<dbReference type="GO" id="GO:0045259">
    <property type="term" value="C:proton-transporting ATP synthase complex"/>
    <property type="evidence" value="ECO:0007669"/>
    <property type="project" value="UniProtKB-KW"/>
</dbReference>
<dbReference type="NCBIfam" id="TIGR01216">
    <property type="entry name" value="ATP_synt_epsi"/>
    <property type="match status" value="1"/>
</dbReference>
<evidence type="ECO:0000256" key="8">
    <source>
        <dbReference type="ARBA" id="ARBA00023310"/>
    </source>
</evidence>
<protein>
    <recommendedName>
        <fullName evidence="9">ATP synthase epsilon chain</fullName>
    </recommendedName>
    <alternativeName>
        <fullName evidence="9">ATP synthase F1 sector epsilon subunit</fullName>
    </alternativeName>
    <alternativeName>
        <fullName evidence="9">F-ATPase epsilon subunit</fullName>
    </alternativeName>
</protein>
<dbReference type="Gene3D" id="1.20.5.440">
    <property type="entry name" value="ATP synthase delta/epsilon subunit, C-terminal domain"/>
    <property type="match status" value="1"/>
</dbReference>
<name>A0A975B4F5_9BACT</name>
<evidence type="ECO:0000313" key="14">
    <source>
        <dbReference type="EMBL" id="QTA78588.1"/>
    </source>
</evidence>
<dbReference type="SUPFAM" id="SSF51344">
    <property type="entry name" value="Epsilon subunit of F1F0-ATP synthase N-terminal domain"/>
    <property type="match status" value="1"/>
</dbReference>
<dbReference type="GO" id="GO:0012505">
    <property type="term" value="C:endomembrane system"/>
    <property type="evidence" value="ECO:0007669"/>
    <property type="project" value="UniProtKB-SubCell"/>
</dbReference>
<dbReference type="EMBL" id="CP061799">
    <property type="protein sequence ID" value="QTA78588.1"/>
    <property type="molecule type" value="Genomic_DNA"/>
</dbReference>
<evidence type="ECO:0000259" key="12">
    <source>
        <dbReference type="Pfam" id="PF00401"/>
    </source>
</evidence>
<evidence type="ECO:0000313" key="15">
    <source>
        <dbReference type="Proteomes" id="UP000663720"/>
    </source>
</evidence>
<evidence type="ECO:0000256" key="4">
    <source>
        <dbReference type="ARBA" id="ARBA00022448"/>
    </source>
</evidence>
<dbReference type="Gene3D" id="2.60.15.10">
    <property type="entry name" value="F0F1 ATP synthase delta/epsilon subunit, N-terminal"/>
    <property type="match status" value="1"/>
</dbReference>
<dbReference type="CDD" id="cd12152">
    <property type="entry name" value="F1-ATPase_delta"/>
    <property type="match status" value="1"/>
</dbReference>
<feature type="domain" description="ATP synthase F1 complex delta/epsilon subunit N-terminal" evidence="13">
    <location>
        <begin position="6"/>
        <end position="84"/>
    </location>
</feature>
<dbReference type="GO" id="GO:0005524">
    <property type="term" value="F:ATP binding"/>
    <property type="evidence" value="ECO:0007669"/>
    <property type="project" value="UniProtKB-UniRule"/>
</dbReference>
<feature type="coiled-coil region" evidence="11">
    <location>
        <begin position="92"/>
        <end position="119"/>
    </location>
</feature>
<keyword evidence="15" id="KW-1185">Reference proteome</keyword>
<dbReference type="AlphaFoldDB" id="A0A975B4F5"/>
<dbReference type="HAMAP" id="MF_00530">
    <property type="entry name" value="ATP_synth_epsil_bac"/>
    <property type="match status" value="1"/>
</dbReference>
<evidence type="ECO:0000256" key="5">
    <source>
        <dbReference type="ARBA" id="ARBA00023065"/>
    </source>
</evidence>
<evidence type="ECO:0000256" key="1">
    <source>
        <dbReference type="ARBA" id="ARBA00003543"/>
    </source>
</evidence>
<dbReference type="InterPro" id="IPR001469">
    <property type="entry name" value="ATP_synth_F1_dsu/esu"/>
</dbReference>
<evidence type="ECO:0000259" key="13">
    <source>
        <dbReference type="Pfam" id="PF02823"/>
    </source>
</evidence>
<feature type="domain" description="ATP synthase epsilon subunit C-terminal" evidence="12">
    <location>
        <begin position="89"/>
        <end position="136"/>
    </location>
</feature>
<reference evidence="14" key="1">
    <citation type="journal article" date="2021" name="Microb. Physiol.">
        <title>Proteogenomic Insights into the Physiology of Marine, Sulfate-Reducing, Filamentous Desulfonema limicola and Desulfonema magnum.</title>
        <authorList>
            <person name="Schnaars V."/>
            <person name="Wohlbrand L."/>
            <person name="Scheve S."/>
            <person name="Hinrichs C."/>
            <person name="Reinhardt R."/>
            <person name="Rabus R."/>
        </authorList>
    </citation>
    <scope>NUCLEOTIDE SEQUENCE</scope>
    <source>
        <strain evidence="14">5ac10</strain>
    </source>
</reference>
<dbReference type="NCBIfam" id="NF009980">
    <property type="entry name" value="PRK13446.1"/>
    <property type="match status" value="1"/>
</dbReference>
<evidence type="ECO:0000256" key="2">
    <source>
        <dbReference type="ARBA" id="ARBA00004184"/>
    </source>
</evidence>
<comment type="subcellular location">
    <subcellularLocation>
        <location evidence="9">Cell membrane</location>
        <topology evidence="9">Peripheral membrane protein</topology>
    </subcellularLocation>
    <subcellularLocation>
        <location evidence="2">Endomembrane system</location>
        <topology evidence="2">Peripheral membrane protein</topology>
    </subcellularLocation>
</comment>
<dbReference type="Pfam" id="PF00401">
    <property type="entry name" value="ATP-synt_DE"/>
    <property type="match status" value="1"/>
</dbReference>
<keyword evidence="9" id="KW-0375">Hydrogen ion transport</keyword>
<keyword evidence="6 9" id="KW-0472">Membrane</keyword>
<dbReference type="GO" id="GO:0046933">
    <property type="term" value="F:proton-transporting ATP synthase activity, rotational mechanism"/>
    <property type="evidence" value="ECO:0007669"/>
    <property type="project" value="UniProtKB-UniRule"/>
</dbReference>
<keyword evidence="11" id="KW-0175">Coiled coil</keyword>
<dbReference type="PANTHER" id="PTHR13822">
    <property type="entry name" value="ATP SYNTHASE DELTA/EPSILON CHAIN"/>
    <property type="match status" value="1"/>
</dbReference>
<dbReference type="Proteomes" id="UP000663720">
    <property type="component" value="Chromosome"/>
</dbReference>
<evidence type="ECO:0000256" key="7">
    <source>
        <dbReference type="ARBA" id="ARBA00023196"/>
    </source>
</evidence>
<dbReference type="InterPro" id="IPR020546">
    <property type="entry name" value="ATP_synth_F1_dsu/esu_N"/>
</dbReference>
<keyword evidence="5 9" id="KW-0406">Ion transport</keyword>
<evidence type="ECO:0000256" key="3">
    <source>
        <dbReference type="ARBA" id="ARBA00005712"/>
    </source>
</evidence>
<comment type="subunit">
    <text evidence="9 10">F-type ATPases have 2 components, CF(1) - the catalytic core - and CF(0) - the membrane proton channel. CF(1) has five subunits: alpha(3), beta(3), gamma(1), delta(1), epsilon(1). CF(0) has three main subunits: a, b and c.</text>
</comment>
<proteinExistence type="inferred from homology"/>
<dbReference type="Pfam" id="PF02823">
    <property type="entry name" value="ATP-synt_DE_N"/>
    <property type="match status" value="1"/>
</dbReference>
<gene>
    <name evidence="9 14" type="primary">atpC</name>
    <name evidence="14" type="ORF">dnl_08120</name>
</gene>
<keyword evidence="9" id="KW-1003">Cell membrane</keyword>
<keyword evidence="4 9" id="KW-0813">Transport</keyword>
<evidence type="ECO:0000256" key="6">
    <source>
        <dbReference type="ARBA" id="ARBA00023136"/>
    </source>
</evidence>
<evidence type="ECO:0000256" key="11">
    <source>
        <dbReference type="SAM" id="Coils"/>
    </source>
</evidence>
<evidence type="ECO:0000256" key="10">
    <source>
        <dbReference type="RuleBase" id="RU003656"/>
    </source>
</evidence>
<organism evidence="14 15">
    <name type="scientific">Desulfonema limicola</name>
    <dbReference type="NCBI Taxonomy" id="45656"/>
    <lineage>
        <taxon>Bacteria</taxon>
        <taxon>Pseudomonadati</taxon>
        <taxon>Thermodesulfobacteriota</taxon>
        <taxon>Desulfobacteria</taxon>
        <taxon>Desulfobacterales</taxon>
        <taxon>Desulfococcaceae</taxon>
        <taxon>Desulfonema</taxon>
    </lineage>
</organism>
<evidence type="ECO:0000256" key="9">
    <source>
        <dbReference type="HAMAP-Rule" id="MF_00530"/>
    </source>
</evidence>
<dbReference type="GO" id="GO:0005886">
    <property type="term" value="C:plasma membrane"/>
    <property type="evidence" value="ECO:0007669"/>
    <property type="project" value="UniProtKB-SubCell"/>
</dbReference>
<keyword evidence="7 9" id="KW-0139">CF(1)</keyword>
<dbReference type="PANTHER" id="PTHR13822:SF10">
    <property type="entry name" value="ATP SYNTHASE EPSILON CHAIN, CHLOROPLASTIC"/>
    <property type="match status" value="1"/>
</dbReference>
<sequence>MAGNIRLEVVTPQKSVVSEDAQIVIAPGILGEFGVLVGHTPFLSTLKTGVLRYNDAGGTERCVFVSGGFAEALPDKVTVLAESAERRRDIDVERARSALQRAQQRLDEAMAAKAAKEKIDFTRARAALERALHRVQLRSN</sequence>
<dbReference type="InterPro" id="IPR020547">
    <property type="entry name" value="ATP_synth_F1_esu_C"/>
</dbReference>
<comment type="function">
    <text evidence="1 9">Produces ATP from ADP in the presence of a proton gradient across the membrane.</text>
</comment>
<comment type="similarity">
    <text evidence="3 9 10">Belongs to the ATPase epsilon chain family.</text>
</comment>